<dbReference type="CDD" id="cd06127">
    <property type="entry name" value="DEDDh"/>
    <property type="match status" value="1"/>
</dbReference>
<dbReference type="InterPro" id="IPR014883">
    <property type="entry name" value="VRR_NUC"/>
</dbReference>
<comment type="subunit">
    <text evidence="7">DNA polymerase III contains a core (composed of alpha, epsilon and theta chains) that associates with a tau subunit. This core dimerizes to form the POLIII' complex. PolIII' associates with the gamma complex (composed of gamma, delta, delta', psi and chi chains) and with the beta chain to form the complete DNA polymerase III complex.</text>
</comment>
<comment type="function">
    <text evidence="6">DNA polymerase III is a complex, multichain enzyme responsible for most of the replicative synthesis in bacteria. The epsilon subunit contain the editing function and is a proofreading 3'-5' exonuclease.</text>
</comment>
<dbReference type="Gene3D" id="3.30.420.10">
    <property type="entry name" value="Ribonuclease H-like superfamily/Ribonuclease H"/>
    <property type="match status" value="1"/>
</dbReference>
<dbReference type="STRING" id="1628148.BI198_09820"/>
<dbReference type="NCBIfam" id="TIGR00573">
    <property type="entry name" value="dnaq"/>
    <property type="match status" value="1"/>
</dbReference>
<dbReference type="InterPro" id="IPR049125">
    <property type="entry name" value="FAN1-like_WH"/>
</dbReference>
<evidence type="ECO:0000256" key="3">
    <source>
        <dbReference type="ARBA" id="ARBA00022722"/>
    </source>
</evidence>
<keyword evidence="3" id="KW-0540">Nuclease</keyword>
<dbReference type="OrthoDB" id="9803913at2"/>
<feature type="domain" description="VRR-NUC" evidence="10">
    <location>
        <begin position="448"/>
        <end position="551"/>
    </location>
</feature>
<evidence type="ECO:0000313" key="12">
    <source>
        <dbReference type="Proteomes" id="UP000242258"/>
    </source>
</evidence>
<dbReference type="SMART" id="SM00479">
    <property type="entry name" value="EXOIII"/>
    <property type="match status" value="1"/>
</dbReference>
<comment type="catalytic activity">
    <reaction evidence="8">
        <text>DNA(n) + a 2'-deoxyribonucleoside 5'-triphosphate = DNA(n+1) + diphosphate</text>
        <dbReference type="Rhea" id="RHEA:22508"/>
        <dbReference type="Rhea" id="RHEA-COMP:17339"/>
        <dbReference type="Rhea" id="RHEA-COMP:17340"/>
        <dbReference type="ChEBI" id="CHEBI:33019"/>
        <dbReference type="ChEBI" id="CHEBI:61560"/>
        <dbReference type="ChEBI" id="CHEBI:173112"/>
        <dbReference type="EC" id="2.7.7.7"/>
    </reaction>
</comment>
<reference evidence="12" key="1">
    <citation type="submission" date="2016-09" db="EMBL/GenBank/DDBJ databases">
        <authorList>
            <person name="Wan X."/>
            <person name="Hou S."/>
        </authorList>
    </citation>
    <scope>NUCLEOTIDE SEQUENCE [LARGE SCALE GENOMIC DNA]</scope>
    <source>
        <strain evidence="12">KH87</strain>
    </source>
</reference>
<evidence type="ECO:0000313" key="11">
    <source>
        <dbReference type="EMBL" id="OEY69824.1"/>
    </source>
</evidence>
<dbReference type="InterPro" id="IPR036397">
    <property type="entry name" value="RNaseH_sf"/>
</dbReference>
<keyword evidence="5" id="KW-0269">Exonuclease</keyword>
<evidence type="ECO:0000256" key="2">
    <source>
        <dbReference type="ARBA" id="ARBA00012417"/>
    </source>
</evidence>
<dbReference type="InterPro" id="IPR006054">
    <property type="entry name" value="DnaQ"/>
</dbReference>
<keyword evidence="4" id="KW-0378">Hydrolase</keyword>
<evidence type="ECO:0000256" key="4">
    <source>
        <dbReference type="ARBA" id="ARBA00022801"/>
    </source>
</evidence>
<name>A0A1E7Q6K4_9GAMM</name>
<dbReference type="SUPFAM" id="SSF53098">
    <property type="entry name" value="Ribonuclease H-like"/>
    <property type="match status" value="1"/>
</dbReference>
<dbReference type="PANTHER" id="PTHR30231:SF41">
    <property type="entry name" value="DNA POLYMERASE III SUBUNIT EPSILON"/>
    <property type="match status" value="1"/>
</dbReference>
<dbReference type="InterPro" id="IPR013520">
    <property type="entry name" value="Ribonucl_H"/>
</dbReference>
<comment type="caution">
    <text evidence="11">The sequence shown here is derived from an EMBL/GenBank/DDBJ whole genome shotgun (WGS) entry which is preliminary data.</text>
</comment>
<evidence type="ECO:0000256" key="8">
    <source>
        <dbReference type="ARBA" id="ARBA00049244"/>
    </source>
</evidence>
<gene>
    <name evidence="11" type="ORF">BI198_09820</name>
</gene>
<dbReference type="GO" id="GO:0003677">
    <property type="term" value="F:DNA binding"/>
    <property type="evidence" value="ECO:0007669"/>
    <property type="project" value="InterPro"/>
</dbReference>
<dbReference type="Gene3D" id="3.40.1350.10">
    <property type="match status" value="1"/>
</dbReference>
<dbReference type="RefSeq" id="WP_070049393.1">
    <property type="nucleotide sequence ID" value="NZ_CBCSDO010000004.1"/>
</dbReference>
<dbReference type="FunFam" id="3.30.420.10:FF:000045">
    <property type="entry name" value="3'-5' exonuclease DinG"/>
    <property type="match status" value="1"/>
</dbReference>
<dbReference type="Pfam" id="PF21315">
    <property type="entry name" value="FAN1_HTH"/>
    <property type="match status" value="1"/>
</dbReference>
<comment type="cofactor">
    <cofactor evidence="1">
        <name>Mg(2+)</name>
        <dbReference type="ChEBI" id="CHEBI:18420"/>
    </cofactor>
</comment>
<sequence>MRQLPTYYYLSHFHEFLQFVQGPCADLLHPQHQAFLADFHAASKDQQCALVRCINRKTSAIKISSLSFGELPNIQDLLVQLIALGWLAHPTIDDIDQWLLALTKDELFTVYSECASNDGSINISEANSMSKISKSASKPQLLAACRQLPKQAFTDCSAFNRYVLRKVDPIIDYFLFLYFGNTTSRLNQFSLRDLGIMQTREEYAQMQSRFDCKVAAFSNFVLSKHLSKPGQLSFDSAQEIEAALAAVPQPIGHNAVEKHNAIVYQLAVALLPFDSNRALNLLLKIESEQAQEKWCREAYKTAEPQLVKTHLENIIDNPISDRLLSFAEDFLARKYQQKRTSVLTDMLRKGNQHLCLDEVYKGDVERGVVAHYAHLGKPAYRTENCLWRSLFGLIFWQELFETPGLGLATQFDLMPSCLKQNNFYAAASQQIEHKLNCLNNAEAILLLINKNAAQYYATKQGIFQWRNDLLQQLSVFIKHAPVAGITAQLRRISKDWLGCHDGFPDIMLIDQGKLRFEEIKAQGDVLRRNQLMCIKSLRETGFDVRITTVDFIVDPNQPYVVVDIETTGGRTGKHKITEIGMVKMVAGNIVDRWQSLLNPGRRIPATITALTGIDDDMVRDAPTFADVADQVAAFTADCIFVAHNVNFDYGFIKQEFAQLERFWRRPKLCTVQQMRRYYKGLPSYSLANLTRHFNIDMQCHHRAMSDAIAASELLNLINEKRFSPVNDEYLEGST</sequence>
<evidence type="ECO:0000256" key="6">
    <source>
        <dbReference type="ARBA" id="ARBA00025483"/>
    </source>
</evidence>
<dbReference type="Proteomes" id="UP000242258">
    <property type="component" value="Unassembled WGS sequence"/>
</dbReference>
<dbReference type="Pfam" id="PF08774">
    <property type="entry name" value="VRR_NUC"/>
    <property type="match status" value="1"/>
</dbReference>
<dbReference type="InterPro" id="IPR011856">
    <property type="entry name" value="tRNA_endonuc-like_dom_sf"/>
</dbReference>
<dbReference type="SMART" id="SM00990">
    <property type="entry name" value="VRR_NUC"/>
    <property type="match status" value="1"/>
</dbReference>
<protein>
    <recommendedName>
        <fullName evidence="2">DNA-directed DNA polymerase</fullName>
        <ecNumber evidence="2">2.7.7.7</ecNumber>
    </recommendedName>
</protein>
<dbReference type="AlphaFoldDB" id="A0A1E7Q6K4"/>
<proteinExistence type="predicted"/>
<evidence type="ECO:0000256" key="5">
    <source>
        <dbReference type="ARBA" id="ARBA00022839"/>
    </source>
</evidence>
<evidence type="ECO:0000256" key="7">
    <source>
        <dbReference type="ARBA" id="ARBA00026073"/>
    </source>
</evidence>
<dbReference type="GO" id="GO:0003887">
    <property type="term" value="F:DNA-directed DNA polymerase activity"/>
    <property type="evidence" value="ECO:0007669"/>
    <property type="project" value="UniProtKB-EC"/>
</dbReference>
<organism evidence="11 12">
    <name type="scientific">Rheinheimera salexigens</name>
    <dbReference type="NCBI Taxonomy" id="1628148"/>
    <lineage>
        <taxon>Bacteria</taxon>
        <taxon>Pseudomonadati</taxon>
        <taxon>Pseudomonadota</taxon>
        <taxon>Gammaproteobacteria</taxon>
        <taxon>Chromatiales</taxon>
        <taxon>Chromatiaceae</taxon>
        <taxon>Rheinheimera</taxon>
    </lineage>
</organism>
<dbReference type="GO" id="GO:0005829">
    <property type="term" value="C:cytosol"/>
    <property type="evidence" value="ECO:0007669"/>
    <property type="project" value="TreeGrafter"/>
</dbReference>
<evidence type="ECO:0000256" key="1">
    <source>
        <dbReference type="ARBA" id="ARBA00001946"/>
    </source>
</evidence>
<dbReference type="EMBL" id="MKEK01000001">
    <property type="protein sequence ID" value="OEY69824.1"/>
    <property type="molecule type" value="Genomic_DNA"/>
</dbReference>
<dbReference type="Pfam" id="PF00929">
    <property type="entry name" value="RNase_T"/>
    <property type="match status" value="1"/>
</dbReference>
<dbReference type="EC" id="2.7.7.7" evidence="2"/>
<accession>A0A1E7Q6K4</accession>
<feature type="domain" description="Exonuclease" evidence="9">
    <location>
        <begin position="558"/>
        <end position="723"/>
    </location>
</feature>
<dbReference type="PANTHER" id="PTHR30231">
    <property type="entry name" value="DNA POLYMERASE III SUBUNIT EPSILON"/>
    <property type="match status" value="1"/>
</dbReference>
<evidence type="ECO:0000259" key="9">
    <source>
        <dbReference type="SMART" id="SM00479"/>
    </source>
</evidence>
<dbReference type="GO" id="GO:0045004">
    <property type="term" value="P:DNA replication proofreading"/>
    <property type="evidence" value="ECO:0007669"/>
    <property type="project" value="TreeGrafter"/>
</dbReference>
<evidence type="ECO:0000259" key="10">
    <source>
        <dbReference type="SMART" id="SM00990"/>
    </source>
</evidence>
<dbReference type="InterPro" id="IPR012337">
    <property type="entry name" value="RNaseH-like_sf"/>
</dbReference>
<dbReference type="GO" id="GO:0008408">
    <property type="term" value="F:3'-5' exonuclease activity"/>
    <property type="evidence" value="ECO:0007669"/>
    <property type="project" value="TreeGrafter"/>
</dbReference>
<keyword evidence="12" id="KW-1185">Reference proteome</keyword>